<dbReference type="EMBL" id="JACAZI010000026">
    <property type="protein sequence ID" value="KAF7334721.1"/>
    <property type="molecule type" value="Genomic_DNA"/>
</dbReference>
<dbReference type="PANTHER" id="PTHR42060:SF1">
    <property type="entry name" value="NHL REPEAT-CONTAINING PROTEIN"/>
    <property type="match status" value="1"/>
</dbReference>
<dbReference type="Gene3D" id="2.120.10.30">
    <property type="entry name" value="TolB, C-terminal domain"/>
    <property type="match status" value="1"/>
</dbReference>
<gene>
    <name evidence="2" type="ORF">MVEN_02302800</name>
</gene>
<dbReference type="InterPro" id="IPR011042">
    <property type="entry name" value="6-blade_b-propeller_TolB-like"/>
</dbReference>
<protein>
    <recommendedName>
        <fullName evidence="4">SMP-30/Gluconolactonase/LRE-like region domain-containing protein</fullName>
    </recommendedName>
</protein>
<evidence type="ECO:0000313" key="2">
    <source>
        <dbReference type="EMBL" id="KAF7334721.1"/>
    </source>
</evidence>
<sequence length="309" mass="32612">MIQVGLILSIAATVIATFPTKLVYQSPTGLFLENIAVRPCSKLLLTSALSPTLHTLDPNSANTTFDEVYSFPNATALFGIIEYQPDVFAVVTANAQNILQTHRVNLGSVAIWRVDFRSKTPIATRIAGIPQSTLINGLSSVPGHPNLVLAADSNLGVAYEITMSTGAVRIAVQDAAMAPGAPAPALGINGLHIHGSALYFTNSQQGTFARVPIAVESKGVSKAGAVQVLGTVEPSGLPHRYDDFTFDADGRAWVTAHPGALTLLYPLTNGTWAQENAAGDPEGSYAVFMEPTSVVFGRGVNKKIFVCDH</sequence>
<dbReference type="Proteomes" id="UP000620124">
    <property type="component" value="Unassembled WGS sequence"/>
</dbReference>
<dbReference type="SUPFAM" id="SSF63829">
    <property type="entry name" value="Calcium-dependent phosphotriesterase"/>
    <property type="match status" value="1"/>
</dbReference>
<name>A0A8H7CFQ3_9AGAR</name>
<evidence type="ECO:0000256" key="1">
    <source>
        <dbReference type="SAM" id="SignalP"/>
    </source>
</evidence>
<proteinExistence type="predicted"/>
<dbReference type="InterPro" id="IPR052998">
    <property type="entry name" value="Hetero-Diels-Alderase-like"/>
</dbReference>
<evidence type="ECO:0000313" key="3">
    <source>
        <dbReference type="Proteomes" id="UP000620124"/>
    </source>
</evidence>
<feature type="signal peptide" evidence="1">
    <location>
        <begin position="1"/>
        <end position="16"/>
    </location>
</feature>
<keyword evidence="1" id="KW-0732">Signal</keyword>
<reference evidence="2" key="1">
    <citation type="submission" date="2020-05" db="EMBL/GenBank/DDBJ databases">
        <title>Mycena genomes resolve the evolution of fungal bioluminescence.</title>
        <authorList>
            <person name="Tsai I.J."/>
        </authorList>
    </citation>
    <scope>NUCLEOTIDE SEQUENCE</scope>
    <source>
        <strain evidence="2">CCC161011</strain>
    </source>
</reference>
<feature type="chain" id="PRO_5034987633" description="SMP-30/Gluconolactonase/LRE-like region domain-containing protein" evidence="1">
    <location>
        <begin position="17"/>
        <end position="309"/>
    </location>
</feature>
<organism evidence="2 3">
    <name type="scientific">Mycena venus</name>
    <dbReference type="NCBI Taxonomy" id="2733690"/>
    <lineage>
        <taxon>Eukaryota</taxon>
        <taxon>Fungi</taxon>
        <taxon>Dikarya</taxon>
        <taxon>Basidiomycota</taxon>
        <taxon>Agaricomycotina</taxon>
        <taxon>Agaricomycetes</taxon>
        <taxon>Agaricomycetidae</taxon>
        <taxon>Agaricales</taxon>
        <taxon>Marasmiineae</taxon>
        <taxon>Mycenaceae</taxon>
        <taxon>Mycena</taxon>
    </lineage>
</organism>
<dbReference type="PANTHER" id="PTHR42060">
    <property type="entry name" value="NHL REPEAT-CONTAINING PROTEIN-RELATED"/>
    <property type="match status" value="1"/>
</dbReference>
<evidence type="ECO:0008006" key="4">
    <source>
        <dbReference type="Google" id="ProtNLM"/>
    </source>
</evidence>
<dbReference type="AlphaFoldDB" id="A0A8H7CFQ3"/>
<keyword evidence="3" id="KW-1185">Reference proteome</keyword>
<comment type="caution">
    <text evidence="2">The sequence shown here is derived from an EMBL/GenBank/DDBJ whole genome shotgun (WGS) entry which is preliminary data.</text>
</comment>
<dbReference type="OrthoDB" id="2896642at2759"/>
<accession>A0A8H7CFQ3</accession>